<evidence type="ECO:0000256" key="1">
    <source>
        <dbReference type="ARBA" id="ARBA00004141"/>
    </source>
</evidence>
<evidence type="ECO:0000259" key="11">
    <source>
        <dbReference type="Pfam" id="PF00999"/>
    </source>
</evidence>
<dbReference type="GO" id="GO:0006885">
    <property type="term" value="P:regulation of pH"/>
    <property type="evidence" value="ECO:0007669"/>
    <property type="project" value="TreeGrafter"/>
</dbReference>
<reference evidence="13 14" key="1">
    <citation type="submission" date="2019-06" db="EMBL/GenBank/DDBJ databases">
        <title>A chromosomal-level reference genome of Carpinus fangiana (Coryloideae, Betulaceae).</title>
        <authorList>
            <person name="Yang X."/>
            <person name="Wang Z."/>
            <person name="Zhang L."/>
            <person name="Hao G."/>
            <person name="Liu J."/>
            <person name="Yang Y."/>
        </authorList>
    </citation>
    <scope>NUCLEOTIDE SEQUENCE [LARGE SCALE GENOMIC DNA]</scope>
    <source>
        <strain evidence="13">Cfa_2016G</strain>
        <tissue evidence="13">Leaf</tissue>
    </source>
</reference>
<gene>
    <name evidence="13" type="ORF">FH972_011775</name>
</gene>
<dbReference type="PANTHER" id="PTHR32468:SF109">
    <property type="entry name" value="CATION_H(+) ANTIPORTER 24-RELATED"/>
    <property type="match status" value="1"/>
</dbReference>
<feature type="transmembrane region" description="Helical" evidence="10">
    <location>
        <begin position="39"/>
        <end position="58"/>
    </location>
</feature>
<dbReference type="EMBL" id="CM017324">
    <property type="protein sequence ID" value="KAE8039354.1"/>
    <property type="molecule type" value="Genomic_DNA"/>
</dbReference>
<evidence type="ECO:0000313" key="13">
    <source>
        <dbReference type="EMBL" id="KAE8039354.1"/>
    </source>
</evidence>
<evidence type="ECO:0000313" key="14">
    <source>
        <dbReference type="Proteomes" id="UP000327013"/>
    </source>
</evidence>
<evidence type="ECO:0000256" key="6">
    <source>
        <dbReference type="ARBA" id="ARBA00022989"/>
    </source>
</evidence>
<keyword evidence="4 10" id="KW-0812">Transmembrane</keyword>
<keyword evidence="8 10" id="KW-0472">Membrane</keyword>
<evidence type="ECO:0000256" key="2">
    <source>
        <dbReference type="ARBA" id="ARBA00022448"/>
    </source>
</evidence>
<dbReference type="AlphaFoldDB" id="A0A660KU74"/>
<dbReference type="InterPro" id="IPR057290">
    <property type="entry name" value="CHX17_C"/>
</dbReference>
<evidence type="ECO:0000256" key="9">
    <source>
        <dbReference type="ARBA" id="ARBA00038341"/>
    </source>
</evidence>
<dbReference type="Pfam" id="PF00999">
    <property type="entry name" value="Na_H_Exchanger"/>
    <property type="match status" value="2"/>
</dbReference>
<dbReference type="GO" id="GO:1902600">
    <property type="term" value="P:proton transmembrane transport"/>
    <property type="evidence" value="ECO:0007669"/>
    <property type="project" value="InterPro"/>
</dbReference>
<name>A0A660KU74_9ROSI</name>
<evidence type="ECO:0000256" key="10">
    <source>
        <dbReference type="SAM" id="Phobius"/>
    </source>
</evidence>
<keyword evidence="14" id="KW-1185">Reference proteome</keyword>
<comment type="similarity">
    <text evidence="9">Belongs to the monovalent cation:proton antiporter 2 (CPA2) transporter (TC 2.A.37) family. CHX (TC 2.A.37.4) subfamily.</text>
</comment>
<evidence type="ECO:0000259" key="12">
    <source>
        <dbReference type="Pfam" id="PF23259"/>
    </source>
</evidence>
<evidence type="ECO:0000256" key="3">
    <source>
        <dbReference type="ARBA" id="ARBA00022538"/>
    </source>
</evidence>
<organism evidence="13 14">
    <name type="scientific">Carpinus fangiana</name>
    <dbReference type="NCBI Taxonomy" id="176857"/>
    <lineage>
        <taxon>Eukaryota</taxon>
        <taxon>Viridiplantae</taxon>
        <taxon>Streptophyta</taxon>
        <taxon>Embryophyta</taxon>
        <taxon>Tracheophyta</taxon>
        <taxon>Spermatophyta</taxon>
        <taxon>Magnoliopsida</taxon>
        <taxon>eudicotyledons</taxon>
        <taxon>Gunneridae</taxon>
        <taxon>Pentapetalae</taxon>
        <taxon>rosids</taxon>
        <taxon>fabids</taxon>
        <taxon>Fagales</taxon>
        <taxon>Betulaceae</taxon>
        <taxon>Carpinus</taxon>
    </lineage>
</organism>
<dbReference type="GO" id="GO:0006813">
    <property type="term" value="P:potassium ion transport"/>
    <property type="evidence" value="ECO:0007669"/>
    <property type="project" value="UniProtKB-KW"/>
</dbReference>
<keyword evidence="2" id="KW-0813">Transport</keyword>
<dbReference type="InterPro" id="IPR038770">
    <property type="entry name" value="Na+/solute_symporter_sf"/>
</dbReference>
<dbReference type="GO" id="GO:0015297">
    <property type="term" value="F:antiporter activity"/>
    <property type="evidence" value="ECO:0007669"/>
    <property type="project" value="InterPro"/>
</dbReference>
<accession>A0A660KU74</accession>
<protein>
    <submittedName>
        <fullName evidence="13">Uncharacterized protein</fullName>
    </submittedName>
</protein>
<evidence type="ECO:0000256" key="5">
    <source>
        <dbReference type="ARBA" id="ARBA00022958"/>
    </source>
</evidence>
<evidence type="ECO:0000256" key="8">
    <source>
        <dbReference type="ARBA" id="ARBA00023136"/>
    </source>
</evidence>
<feature type="transmembrane region" description="Helical" evidence="10">
    <location>
        <begin position="169"/>
        <end position="190"/>
    </location>
</feature>
<dbReference type="Gene3D" id="1.20.1530.20">
    <property type="match status" value="1"/>
</dbReference>
<comment type="subcellular location">
    <subcellularLocation>
        <location evidence="1">Membrane</location>
        <topology evidence="1">Multi-pass membrane protein</topology>
    </subcellularLocation>
</comment>
<dbReference type="Proteomes" id="UP000327013">
    <property type="component" value="Chromosome 4"/>
</dbReference>
<evidence type="ECO:0000256" key="7">
    <source>
        <dbReference type="ARBA" id="ARBA00023065"/>
    </source>
</evidence>
<feature type="domain" description="Cation/H+ exchanger transmembrane" evidence="11">
    <location>
        <begin position="54"/>
        <end position="230"/>
    </location>
</feature>
<dbReference type="InterPro" id="IPR006153">
    <property type="entry name" value="Cation/H_exchanger_TM"/>
</dbReference>
<dbReference type="InterPro" id="IPR050794">
    <property type="entry name" value="CPA2_transporter"/>
</dbReference>
<keyword evidence="6 10" id="KW-1133">Transmembrane helix</keyword>
<dbReference type="GO" id="GO:0012505">
    <property type="term" value="C:endomembrane system"/>
    <property type="evidence" value="ECO:0007669"/>
    <property type="project" value="TreeGrafter"/>
</dbReference>
<dbReference type="OrthoDB" id="1861329at2759"/>
<proteinExistence type="inferred from homology"/>
<feature type="transmembrane region" description="Helical" evidence="10">
    <location>
        <begin position="384"/>
        <end position="407"/>
    </location>
</feature>
<feature type="domain" description="Cation/H(+) antiporter C-terminal" evidence="12">
    <location>
        <begin position="601"/>
        <end position="743"/>
    </location>
</feature>
<dbReference type="Pfam" id="PF23259">
    <property type="entry name" value="CHX17_C"/>
    <property type="match status" value="1"/>
</dbReference>
<feature type="transmembrane region" description="Helical" evidence="10">
    <location>
        <begin position="137"/>
        <end position="157"/>
    </location>
</feature>
<evidence type="ECO:0000256" key="4">
    <source>
        <dbReference type="ARBA" id="ARBA00022692"/>
    </source>
</evidence>
<feature type="transmembrane region" description="Helical" evidence="10">
    <location>
        <begin position="354"/>
        <end position="372"/>
    </location>
</feature>
<feature type="transmembrane region" description="Helical" evidence="10">
    <location>
        <begin position="107"/>
        <end position="125"/>
    </location>
</feature>
<keyword evidence="3" id="KW-0633">Potassium transport</keyword>
<dbReference type="Gene3D" id="3.40.50.12370">
    <property type="match status" value="1"/>
</dbReference>
<keyword evidence="7" id="KW-0406">Ion transport</keyword>
<feature type="domain" description="Cation/H+ exchanger transmembrane" evidence="11">
    <location>
        <begin position="241"/>
        <end position="402"/>
    </location>
</feature>
<dbReference type="PANTHER" id="PTHR32468">
    <property type="entry name" value="CATION/H + ANTIPORTER"/>
    <property type="match status" value="1"/>
</dbReference>
<dbReference type="GO" id="GO:0016020">
    <property type="term" value="C:membrane"/>
    <property type="evidence" value="ECO:0007669"/>
    <property type="project" value="UniProtKB-SubCell"/>
</dbReference>
<feature type="transmembrane region" description="Helical" evidence="10">
    <location>
        <begin position="241"/>
        <end position="270"/>
    </location>
</feature>
<sequence>MGVHAFSRVDHTFKVPMICRQVHKAHPFGIFYGANPLDYSFTLVLLEIICVLLTSRIIRFLLKPLKQPRIVSDIIGGIFIGPSVLGGNKNFSSYMFPDNAAYVMKNIGILGFMYFLFVTGVKMDITLIRKSGKKNWYIASVGVALPLIIVTIVAFMLRKSMDKDLAKISSIGAVSSSLAITTFPVLFPVLQELNLLSSEIGRMALSTAIISDTIGINALLAFEAAKQGEGQTIGQPVEQGYVVAILLGVCVIGFITDLFGIAIANGPLWLGLVIPDGPPLGTTLVERCETIVMDILMPFSFAFVGFYTDVNVMHAVGWSGLTPLFIMAVVGYVSKIIGTLVPAVFFDVPLRDSLTLSLILSLRGQVELILYIHWMDKMIIGQAAFTMMVLLTIVVTGIATPLINMLYDPTRPYMVTQRRTIQHIPLEKELRTLLCIHDEESVAGFISLLEASNPSVTSPFSVIALHLIELLGRAAPMFIDHEVQEVPSQYAAFETIHNALQLYQESRRDFLKLHTFTAVSPKRSMYQDICKLAIINKATLIILPYHNDSFEHLRGSRVGVRYVNLNVLAHAPCSVGIFVDKGHFQQPLSTLSSQHSFHHFAVLFLGGADAREALVYADRMVRNRDVSLTVIRFLPYNYVGDLEMEKKLDDGVVTWFWVKNERNDRVAYREVVVRNGYETLAAIHAMNHESIELWILGRQQGINLFLLDGLIDWRENEELGVIGDHVASTEFGSSASVLVVQQQIMRGHGSIKKAAASPGTGMFTSWFC</sequence>
<keyword evidence="5" id="KW-0630">Potassium</keyword>